<dbReference type="Pfam" id="PF13426">
    <property type="entry name" value="PAS_9"/>
    <property type="match status" value="1"/>
</dbReference>
<dbReference type="AlphaFoldDB" id="A4C010"/>
<dbReference type="Proteomes" id="UP000003053">
    <property type="component" value="Unassembled WGS sequence"/>
</dbReference>
<keyword evidence="3" id="KW-1185">Reference proteome</keyword>
<dbReference type="SUPFAM" id="SSF55785">
    <property type="entry name" value="PYP-like sensor domain (PAS domain)"/>
    <property type="match status" value="1"/>
</dbReference>
<dbReference type="Gene3D" id="3.30.450.20">
    <property type="entry name" value="PAS domain"/>
    <property type="match status" value="1"/>
</dbReference>
<evidence type="ECO:0000259" key="1">
    <source>
        <dbReference type="Pfam" id="PF13426"/>
    </source>
</evidence>
<dbReference type="InterPro" id="IPR035965">
    <property type="entry name" value="PAS-like_dom_sf"/>
</dbReference>
<protein>
    <submittedName>
        <fullName evidence="2">Putative 22-domain light-and oxygen-sensing histidine kinase</fullName>
    </submittedName>
</protein>
<dbReference type="HOGENOM" id="CLU_080231_1_0_10"/>
<reference evidence="2 3" key="1">
    <citation type="submission" date="2006-02" db="EMBL/GenBank/DDBJ databases">
        <authorList>
            <person name="Murray A."/>
            <person name="Staley J."/>
            <person name="Ferriera S."/>
            <person name="Johnson J."/>
            <person name="Kravitz S."/>
            <person name="Halpern A."/>
            <person name="Remington K."/>
            <person name="Beeson K."/>
            <person name="Tran B."/>
            <person name="Rogers Y.-H."/>
            <person name="Friedman R."/>
            <person name="Venter J.C."/>
        </authorList>
    </citation>
    <scope>NUCLEOTIDE SEQUENCE [LARGE SCALE GENOMIC DNA]</scope>
    <source>
        <strain evidence="2 3">23-P</strain>
    </source>
</reference>
<dbReference type="OrthoDB" id="5760647at2"/>
<organism evidence="2 3">
    <name type="scientific">Polaribacter irgensii 23-P</name>
    <dbReference type="NCBI Taxonomy" id="313594"/>
    <lineage>
        <taxon>Bacteria</taxon>
        <taxon>Pseudomonadati</taxon>
        <taxon>Bacteroidota</taxon>
        <taxon>Flavobacteriia</taxon>
        <taxon>Flavobacteriales</taxon>
        <taxon>Flavobacteriaceae</taxon>
    </lineage>
</organism>
<dbReference type="RefSeq" id="WP_004570421.1">
    <property type="nucleotide sequence ID" value="NZ_CH724148.1"/>
</dbReference>
<evidence type="ECO:0000313" key="2">
    <source>
        <dbReference type="EMBL" id="EAR12753.1"/>
    </source>
</evidence>
<proteinExistence type="predicted"/>
<feature type="domain" description="PAS" evidence="1">
    <location>
        <begin position="90"/>
        <end position="180"/>
    </location>
</feature>
<sequence>MKSNVANMMCLDLFMSSQNAQDSAITENFIIPSECIQPALVSFDLYIDSFSIEINKLNRQNDINTIKDFAYKFEWIANIDKIFKDEIFETIVLTNEQQEILWVNDGFKKMTGFNKNFALKKTPSFLQGKNTCPKTRARIREKINNNEPFKEVVINYRQDKSAYKCEIKVFPLFNEHSTHYIALEKVV</sequence>
<accession>A4C010</accession>
<dbReference type="InterPro" id="IPR000014">
    <property type="entry name" value="PAS"/>
</dbReference>
<evidence type="ECO:0000313" key="3">
    <source>
        <dbReference type="Proteomes" id="UP000003053"/>
    </source>
</evidence>
<keyword evidence="2" id="KW-0418">Kinase</keyword>
<name>A4C010_9FLAO</name>
<dbReference type="STRING" id="313594.PI23P_09005"/>
<keyword evidence="2" id="KW-0808">Transferase</keyword>
<comment type="caution">
    <text evidence="2">The sequence shown here is derived from an EMBL/GenBank/DDBJ whole genome shotgun (WGS) entry which is preliminary data.</text>
</comment>
<dbReference type="eggNOG" id="COG3829">
    <property type="taxonomic scope" value="Bacteria"/>
</dbReference>
<gene>
    <name evidence="2" type="ORF">PI23P_09005</name>
</gene>
<dbReference type="EMBL" id="AAOG01000002">
    <property type="protein sequence ID" value="EAR12753.1"/>
    <property type="molecule type" value="Genomic_DNA"/>
</dbReference>
<dbReference type="GO" id="GO:0016301">
    <property type="term" value="F:kinase activity"/>
    <property type="evidence" value="ECO:0007669"/>
    <property type="project" value="UniProtKB-KW"/>
</dbReference>